<keyword evidence="1" id="KW-0812">Transmembrane</keyword>
<keyword evidence="1" id="KW-0472">Membrane</keyword>
<organism evidence="2">
    <name type="scientific">Entomoneis paludosa</name>
    <dbReference type="NCBI Taxonomy" id="265537"/>
    <lineage>
        <taxon>Eukaryota</taxon>
        <taxon>Sar</taxon>
        <taxon>Stramenopiles</taxon>
        <taxon>Ochrophyta</taxon>
        <taxon>Bacillariophyta</taxon>
        <taxon>Bacillariophyceae</taxon>
        <taxon>Bacillariophycidae</taxon>
        <taxon>Entomoneidaceae</taxon>
        <taxon>Entomoneis</taxon>
    </lineage>
</organism>
<keyword evidence="1" id="KW-1133">Transmembrane helix</keyword>
<dbReference type="AlphaFoldDB" id="A0A7S2YTK8"/>
<evidence type="ECO:0000256" key="1">
    <source>
        <dbReference type="SAM" id="Phobius"/>
    </source>
</evidence>
<name>A0A7S2YTK8_9STRA</name>
<evidence type="ECO:0000313" key="2">
    <source>
        <dbReference type="EMBL" id="CAD9994756.1"/>
    </source>
</evidence>
<gene>
    <name evidence="2" type="ORF">APAL1065_LOCUS27061</name>
</gene>
<accession>A0A7S2YTK8</accession>
<proteinExistence type="predicted"/>
<dbReference type="EMBL" id="HBHT01040281">
    <property type="protein sequence ID" value="CAD9994756.1"/>
    <property type="molecule type" value="Transcribed_RNA"/>
</dbReference>
<reference evidence="2" key="1">
    <citation type="submission" date="2021-01" db="EMBL/GenBank/DDBJ databases">
        <authorList>
            <person name="Corre E."/>
            <person name="Pelletier E."/>
            <person name="Niang G."/>
            <person name="Scheremetjew M."/>
            <person name="Finn R."/>
            <person name="Kale V."/>
            <person name="Holt S."/>
            <person name="Cochrane G."/>
            <person name="Meng A."/>
            <person name="Brown T."/>
            <person name="Cohen L."/>
        </authorList>
    </citation>
    <scope>NUCLEOTIDE SEQUENCE</scope>
    <source>
        <strain evidence="2">CCMP125</strain>
    </source>
</reference>
<feature type="transmembrane region" description="Helical" evidence="1">
    <location>
        <begin position="39"/>
        <end position="57"/>
    </location>
</feature>
<protein>
    <submittedName>
        <fullName evidence="2">Uncharacterized protein</fullName>
    </submittedName>
</protein>
<sequence>MRPAVLLALSFHNFFFSSSTSRSNNSSHRNTSHQTKISILIMKIIVAFLIQVLAFVLPTAVWAGGKKGGTGADGYFEGYWVGIDPTDGGDTRRSIVQTGPDTYDVVARDSVLTLCGGQVAGFLTGVGTVDDEGKLRLQAPLTCPDGSEFQVVFIVTPFKRNLMVERAETVGGGFIYDAYFWRQVSS</sequence>